<evidence type="ECO:0000313" key="21">
    <source>
        <dbReference type="Proteomes" id="UP000233220"/>
    </source>
</evidence>
<dbReference type="OMA" id="VYVPMKE"/>
<dbReference type="GO" id="GO:0006021">
    <property type="term" value="P:inositol biosynthetic process"/>
    <property type="evidence" value="ECO:0007669"/>
    <property type="project" value="UniProtKB-UniPathway"/>
</dbReference>
<keyword evidence="11" id="KW-0520">NAD</keyword>
<dbReference type="InterPro" id="IPR036291">
    <property type="entry name" value="NAD(P)-bd_dom_sf"/>
</dbReference>
<evidence type="ECO:0000256" key="18">
    <source>
        <dbReference type="SAM" id="MobiDB-lite"/>
    </source>
</evidence>
<evidence type="ECO:0000256" key="4">
    <source>
        <dbReference type="ARBA" id="ARBA00005117"/>
    </source>
</evidence>
<evidence type="ECO:0000313" key="20">
    <source>
        <dbReference type="Ensembl" id="ENSSBOP00000024632.1"/>
    </source>
</evidence>
<comment type="pathway">
    <text evidence="4">Polyol metabolism; myo-inositol biosynthesis; myo-inositol from D-glucose 6-phosphate: step 1/2.</text>
</comment>
<dbReference type="Gene3D" id="3.40.50.720">
    <property type="entry name" value="NAD(P)-binding Rossmann-like Domain"/>
    <property type="match status" value="2"/>
</dbReference>
<evidence type="ECO:0000256" key="10">
    <source>
        <dbReference type="ARBA" id="ARBA00022550"/>
    </source>
</evidence>
<dbReference type="PANTHER" id="PTHR11510">
    <property type="entry name" value="MYO-INOSITOL-1 PHOSPHATE SYNTHASE"/>
    <property type="match status" value="1"/>
</dbReference>
<comment type="function">
    <text evidence="16">Key enzyme in myo-inositol biosynthesis pathway that catalyzes the conversion of glucose 6-phosphate to 1-myo-inositol 1-phosphate in a NAD-dependent manner. Rate-limiting enzyme in the synthesis of all inositol-containing compounds.</text>
</comment>
<evidence type="ECO:0000256" key="12">
    <source>
        <dbReference type="ARBA" id="ARBA00023098"/>
    </source>
</evidence>
<comment type="catalytic activity">
    <reaction evidence="1">
        <text>D-glucose 6-phosphate = 1D-myo-inositol 3-phosphate</text>
        <dbReference type="Rhea" id="RHEA:10716"/>
        <dbReference type="ChEBI" id="CHEBI:58401"/>
        <dbReference type="ChEBI" id="CHEBI:61548"/>
        <dbReference type="EC" id="5.5.1.4"/>
    </reaction>
</comment>
<evidence type="ECO:0000256" key="2">
    <source>
        <dbReference type="ARBA" id="ARBA00001911"/>
    </source>
</evidence>
<dbReference type="EC" id="5.5.1.4" evidence="6"/>
<keyword evidence="10" id="KW-0398">Inositol biosynthesis</keyword>
<keyword evidence="14" id="KW-0413">Isomerase</keyword>
<dbReference type="Pfam" id="PF01658">
    <property type="entry name" value="Inos-1-P_synth"/>
    <property type="match status" value="1"/>
</dbReference>
<reference evidence="20" key="2">
    <citation type="submission" date="2025-09" db="UniProtKB">
        <authorList>
            <consortium name="Ensembl"/>
        </authorList>
    </citation>
    <scope>IDENTIFICATION</scope>
</reference>
<evidence type="ECO:0000256" key="3">
    <source>
        <dbReference type="ARBA" id="ARBA00004496"/>
    </source>
</evidence>
<keyword evidence="21" id="KW-1185">Reference proteome</keyword>
<evidence type="ECO:0000256" key="8">
    <source>
        <dbReference type="ARBA" id="ARBA00022490"/>
    </source>
</evidence>
<feature type="domain" description="Myo-inositol-1-phosphate synthase GAPDH-like" evidence="19">
    <location>
        <begin position="292"/>
        <end position="386"/>
    </location>
</feature>
<dbReference type="Pfam" id="PF07994">
    <property type="entry name" value="NAD_binding_5"/>
    <property type="match status" value="1"/>
</dbReference>
<evidence type="ECO:0000256" key="5">
    <source>
        <dbReference type="ARBA" id="ARBA00010813"/>
    </source>
</evidence>
<dbReference type="STRING" id="39432.ENSSBOP00000024632"/>
<organism evidence="20 21">
    <name type="scientific">Saimiri boliviensis boliviensis</name>
    <name type="common">Bolivian squirrel monkey</name>
    <dbReference type="NCBI Taxonomy" id="39432"/>
    <lineage>
        <taxon>Eukaryota</taxon>
        <taxon>Metazoa</taxon>
        <taxon>Chordata</taxon>
        <taxon>Craniata</taxon>
        <taxon>Vertebrata</taxon>
        <taxon>Euteleostomi</taxon>
        <taxon>Mammalia</taxon>
        <taxon>Eutheria</taxon>
        <taxon>Euarchontoglires</taxon>
        <taxon>Primates</taxon>
        <taxon>Haplorrhini</taxon>
        <taxon>Platyrrhini</taxon>
        <taxon>Cebidae</taxon>
        <taxon>Saimiriinae</taxon>
        <taxon>Saimiri</taxon>
    </lineage>
</organism>
<dbReference type="Ensembl" id="ENSSBOT00000041492.1">
    <property type="protein sequence ID" value="ENSSBOP00000024632.1"/>
    <property type="gene ID" value="ENSSBOG00000028796.1"/>
</dbReference>
<evidence type="ECO:0000256" key="16">
    <source>
        <dbReference type="ARBA" id="ARBA00025559"/>
    </source>
</evidence>
<accession>A0A2K6TY85</accession>
<evidence type="ECO:0000256" key="9">
    <source>
        <dbReference type="ARBA" id="ARBA00022516"/>
    </source>
</evidence>
<proteinExistence type="inferred from homology"/>
<keyword evidence="12" id="KW-0443">Lipid metabolism</keyword>
<dbReference type="FunFam" id="3.40.50.720:FF:000069">
    <property type="entry name" value="Inositol-3-phosphate synthase 1"/>
    <property type="match status" value="1"/>
</dbReference>
<dbReference type="SUPFAM" id="SSF51735">
    <property type="entry name" value="NAD(P)-binding Rossmann-fold domains"/>
    <property type="match status" value="1"/>
</dbReference>
<evidence type="ECO:0000256" key="1">
    <source>
        <dbReference type="ARBA" id="ARBA00000113"/>
    </source>
</evidence>
<reference evidence="20" key="1">
    <citation type="submission" date="2025-08" db="UniProtKB">
        <authorList>
            <consortium name="Ensembl"/>
        </authorList>
    </citation>
    <scope>IDENTIFICATION</scope>
</reference>
<dbReference type="InterPro" id="IPR002587">
    <property type="entry name" value="Myo-inos-1-P_Synthase"/>
</dbReference>
<keyword evidence="9" id="KW-0444">Lipid biosynthesis</keyword>
<evidence type="ECO:0000256" key="13">
    <source>
        <dbReference type="ARBA" id="ARBA00023209"/>
    </source>
</evidence>
<dbReference type="PIRSF" id="PIRSF015578">
    <property type="entry name" value="Myoinos-ppht_syn"/>
    <property type="match status" value="1"/>
</dbReference>
<dbReference type="AlphaFoldDB" id="A0A2K6TY85"/>
<evidence type="ECO:0000256" key="15">
    <source>
        <dbReference type="ARBA" id="ARBA00023264"/>
    </source>
</evidence>
<evidence type="ECO:0000259" key="19">
    <source>
        <dbReference type="Pfam" id="PF01658"/>
    </source>
</evidence>
<evidence type="ECO:0000256" key="6">
    <source>
        <dbReference type="ARBA" id="ARBA00012125"/>
    </source>
</evidence>
<feature type="region of interest" description="Disordered" evidence="18">
    <location>
        <begin position="477"/>
        <end position="524"/>
    </location>
</feature>
<dbReference type="GO" id="GO:0008654">
    <property type="term" value="P:phospholipid biosynthetic process"/>
    <property type="evidence" value="ECO:0007669"/>
    <property type="project" value="UniProtKB-KW"/>
</dbReference>
<evidence type="ECO:0000256" key="7">
    <source>
        <dbReference type="ARBA" id="ARBA00017761"/>
    </source>
</evidence>
<dbReference type="GO" id="GO:0004512">
    <property type="term" value="F:inositol-3-phosphate synthase activity"/>
    <property type="evidence" value="ECO:0007669"/>
    <property type="project" value="UniProtKB-EC"/>
</dbReference>
<dbReference type="GeneTree" id="ENSGT00390000018395"/>
<keyword evidence="15" id="KW-1208">Phospholipid metabolism</keyword>
<sequence>MRSPRPLVTTPTRHLALSAAPQEANYYGSLTQVGTVSLGLDAEGQEVFVPFSALLPMVAPNDLVFDGWDISSLNLAEAMRRAKVLDWELQEQLWPHMEALRPRPSVYIPEFIAANQSTRADNLIPGSRAQQLEQIRKDIRDFRSSAGLDKVIVLWTANTERFCEVVPGLNDTAENLLRTIELGREVSPSTLFAVASILEGCAFLNGSPQNTLVPGALELACQRRVFVGGDDFKSGQTKVKSVLVDFLISSGLKVRGPRGRLPSAGRGTWAASTWLVGPQGLQLPGRHLYSQTMSIVSYNHLGNNDGQNLSAPLQFRSKEVSKSNVVDDMVQSNPVLYMPGEEPDHCVVIKYVPYVGDSKRALDEYTSELMLGGTNTLVLHNTCEDSLLAAPIMLDLALLTELCQRVSFCTDADPEPQTFHPVLSLLSFLFKAPLVPPGSPVINALFRQRSCIENILRACVGLPPQNHMLLEHKMERPGPSLKQVGPLAAARPVSNKKGPVPASTNGCTGDANGHPVEEPQMPTT</sequence>
<protein>
    <recommendedName>
        <fullName evidence="7">Inositol-3-phosphate synthase 1</fullName>
        <ecNumber evidence="6">5.5.1.4</ecNumber>
    </recommendedName>
    <alternativeName>
        <fullName evidence="17">Myo-inositol 1-phosphate synthase</fullName>
    </alternativeName>
</protein>
<name>A0A2K6TY85_SAIBB</name>
<dbReference type="FunFam" id="3.40.50.720:FF:000171">
    <property type="entry name" value="inositol-3-phosphate synthase 1"/>
    <property type="match status" value="1"/>
</dbReference>
<comment type="cofactor">
    <cofactor evidence="2">
        <name>NAD(+)</name>
        <dbReference type="ChEBI" id="CHEBI:57540"/>
    </cofactor>
</comment>
<comment type="subcellular location">
    <subcellularLocation>
        <location evidence="3">Cytoplasm</location>
    </subcellularLocation>
</comment>
<evidence type="ECO:0000256" key="14">
    <source>
        <dbReference type="ARBA" id="ARBA00023235"/>
    </source>
</evidence>
<dbReference type="GO" id="GO:0005737">
    <property type="term" value="C:cytoplasm"/>
    <property type="evidence" value="ECO:0007669"/>
    <property type="project" value="UniProtKB-SubCell"/>
</dbReference>
<keyword evidence="13" id="KW-0594">Phospholipid biosynthesis</keyword>
<evidence type="ECO:0000256" key="11">
    <source>
        <dbReference type="ARBA" id="ARBA00023027"/>
    </source>
</evidence>
<dbReference type="Proteomes" id="UP000233220">
    <property type="component" value="Unplaced"/>
</dbReference>
<keyword evidence="8" id="KW-0963">Cytoplasm</keyword>
<evidence type="ECO:0000256" key="17">
    <source>
        <dbReference type="ARBA" id="ARBA00032949"/>
    </source>
</evidence>
<comment type="similarity">
    <text evidence="5">Belongs to the myo-inositol 1-phosphate synthase family.</text>
</comment>
<dbReference type="InterPro" id="IPR013021">
    <property type="entry name" value="Myo-inos-1-P_Synthase_GAPDH"/>
</dbReference>
<dbReference type="UniPathway" id="UPA00823">
    <property type="reaction ID" value="UER00787"/>
</dbReference>
<dbReference type="SUPFAM" id="SSF55347">
    <property type="entry name" value="Glyceraldehyde-3-phosphate dehydrogenase-like, C-terminal domain"/>
    <property type="match status" value="1"/>
</dbReference>